<dbReference type="EMBL" id="FZNW01000004">
    <property type="protein sequence ID" value="SNR39241.1"/>
    <property type="molecule type" value="Genomic_DNA"/>
</dbReference>
<gene>
    <name evidence="2" type="ORF">SAMN06265360_104210</name>
</gene>
<keyword evidence="3" id="KW-1185">Reference proteome</keyword>
<dbReference type="AlphaFoldDB" id="A0A238VYJ2"/>
<dbReference type="SUPFAM" id="SSF50998">
    <property type="entry name" value="Quinoprotein alcohol dehydrogenase-like"/>
    <property type="match status" value="1"/>
</dbReference>
<protein>
    <recommendedName>
        <fullName evidence="4">PQQ-like domain-containing protein</fullName>
    </recommendedName>
</protein>
<dbReference type="InterPro" id="IPR011047">
    <property type="entry name" value="Quinoprotein_ADH-like_sf"/>
</dbReference>
<dbReference type="Proteomes" id="UP000198348">
    <property type="component" value="Unassembled WGS sequence"/>
</dbReference>
<evidence type="ECO:0000313" key="2">
    <source>
        <dbReference type="EMBL" id="SNR39241.1"/>
    </source>
</evidence>
<sequence length="417" mass="43874">MVRARSRRSPWTRRRDRVVAVSLAVGVALAGVLAWRTGDSVDTEQVTTGEPAPELQSPARVPGSFAQLWSAPSSATPAPVAVGGTVVTAEDGAVTGRNARTGEPRWSYTRDLDLCAVSDHWDKVTAAYRKEDGCSEVTQLDPESGHRTAQRNGDAQADARLTGDGKHLVTTGETLLNAWSEDLVRTMEYGDVPAKVHPGKQPRQGCAYGSVTVAAGRVGVVERCPDDDTDRLTVIGTTHQADDEMRSDEPDEHYSTTLDGTSARVIAMSEEEAGVAAVATGEDQQLVVYGPDGERQAGYQLQLPADDLAGDPDGRVVTTSRVGDTVYWYTGSGTIALAGASLEPLWSLPDTLGPPVAYGDELLMPIDGGLAVVDAGTGEAERTISVDRGAYAGPVRLATSGPVLLEQRAGELVALGG</sequence>
<name>A0A238VYJ2_9PSEU</name>
<proteinExistence type="predicted"/>
<feature type="region of interest" description="Disordered" evidence="1">
    <location>
        <begin position="137"/>
        <end position="156"/>
    </location>
</feature>
<evidence type="ECO:0000256" key="1">
    <source>
        <dbReference type="SAM" id="MobiDB-lite"/>
    </source>
</evidence>
<evidence type="ECO:0000313" key="3">
    <source>
        <dbReference type="Proteomes" id="UP000198348"/>
    </source>
</evidence>
<organism evidence="2 3">
    <name type="scientific">Haloechinothrix alba</name>
    <dbReference type="NCBI Taxonomy" id="664784"/>
    <lineage>
        <taxon>Bacteria</taxon>
        <taxon>Bacillati</taxon>
        <taxon>Actinomycetota</taxon>
        <taxon>Actinomycetes</taxon>
        <taxon>Pseudonocardiales</taxon>
        <taxon>Pseudonocardiaceae</taxon>
        <taxon>Haloechinothrix</taxon>
    </lineage>
</organism>
<reference evidence="2 3" key="1">
    <citation type="submission" date="2017-06" db="EMBL/GenBank/DDBJ databases">
        <authorList>
            <person name="Kim H.J."/>
            <person name="Triplett B.A."/>
        </authorList>
    </citation>
    <scope>NUCLEOTIDE SEQUENCE [LARGE SCALE GENOMIC DNA]</scope>
    <source>
        <strain evidence="2 3">DSM 45207</strain>
    </source>
</reference>
<accession>A0A238VYJ2</accession>
<evidence type="ECO:0008006" key="4">
    <source>
        <dbReference type="Google" id="ProtNLM"/>
    </source>
</evidence>